<protein>
    <submittedName>
        <fullName evidence="2">AAA+ ATPase domain containing protein</fullName>
    </submittedName>
</protein>
<evidence type="ECO:0000259" key="1">
    <source>
        <dbReference type="SMART" id="SM00382"/>
    </source>
</evidence>
<name>A0A6J5KPL4_9CAUD</name>
<dbReference type="InterPro" id="IPR003959">
    <property type="entry name" value="ATPase_AAA_core"/>
</dbReference>
<evidence type="ECO:0000313" key="2">
    <source>
        <dbReference type="EMBL" id="CAB4124238.1"/>
    </source>
</evidence>
<proteinExistence type="predicted"/>
<organism evidence="2">
    <name type="scientific">uncultured Caudovirales phage</name>
    <dbReference type="NCBI Taxonomy" id="2100421"/>
    <lineage>
        <taxon>Viruses</taxon>
        <taxon>Duplodnaviria</taxon>
        <taxon>Heunggongvirae</taxon>
        <taxon>Uroviricota</taxon>
        <taxon>Caudoviricetes</taxon>
        <taxon>Peduoviridae</taxon>
        <taxon>Maltschvirus</taxon>
        <taxon>Maltschvirus maltsch</taxon>
    </lineage>
</organism>
<dbReference type="SUPFAM" id="SSF52540">
    <property type="entry name" value="P-loop containing nucleoside triphosphate hydrolases"/>
    <property type="match status" value="1"/>
</dbReference>
<dbReference type="GO" id="GO:0016887">
    <property type="term" value="F:ATP hydrolysis activity"/>
    <property type="evidence" value="ECO:0007669"/>
    <property type="project" value="InterPro"/>
</dbReference>
<accession>A0A6J5KPL4</accession>
<dbReference type="Gene3D" id="3.40.50.300">
    <property type="entry name" value="P-loop containing nucleotide triphosphate hydrolases"/>
    <property type="match status" value="1"/>
</dbReference>
<gene>
    <name evidence="2" type="ORF">UFOVP49_76</name>
</gene>
<sequence length="297" mass="33392">MPRGVPKAGFRMTKNRIANNSGYVKPLAVAKVVVPMIPVVQETEAQIEKRLDDRFRALDTMTVATVKGNNKSMIISGPAGVGKSYSIGQILDDNQKKVRSTVIKGYVKATGLFKTLYEFRDANCVIVFDDADSIFSDDVSLNLLKAACDSTRTRTLSWLSESKMEDEEGERLPRSFKFEGSIIFITNYDFDDMIARGSKMAPHFEALVSRSHYLDLSMKTTLDYVVRIKQVVNKHAMLRTAGFSMTEERLVVDFIESNKDKLRELSLRMVLKLAGLMRINPSDWMTLAKTTCFKSGV</sequence>
<dbReference type="EMBL" id="LR796178">
    <property type="protein sequence ID" value="CAB4124238.1"/>
    <property type="molecule type" value="Genomic_DNA"/>
</dbReference>
<reference evidence="2" key="1">
    <citation type="submission" date="2020-04" db="EMBL/GenBank/DDBJ databases">
        <authorList>
            <person name="Chiriac C."/>
            <person name="Salcher M."/>
            <person name="Ghai R."/>
            <person name="Kavagutti S V."/>
        </authorList>
    </citation>
    <scope>NUCLEOTIDE SEQUENCE</scope>
</reference>
<dbReference type="Pfam" id="PF00004">
    <property type="entry name" value="AAA"/>
    <property type="match status" value="1"/>
</dbReference>
<feature type="domain" description="AAA+ ATPase" evidence="1">
    <location>
        <begin position="69"/>
        <end position="210"/>
    </location>
</feature>
<dbReference type="InterPro" id="IPR003593">
    <property type="entry name" value="AAA+_ATPase"/>
</dbReference>
<dbReference type="InterPro" id="IPR027417">
    <property type="entry name" value="P-loop_NTPase"/>
</dbReference>
<dbReference type="GO" id="GO:0005524">
    <property type="term" value="F:ATP binding"/>
    <property type="evidence" value="ECO:0007669"/>
    <property type="project" value="InterPro"/>
</dbReference>
<dbReference type="SMART" id="SM00382">
    <property type="entry name" value="AAA"/>
    <property type="match status" value="1"/>
</dbReference>